<sequence length="113" mass="12816">MRKFIPSSICEAASNRVPCAKFGFGNRATRTTTNIISSESKMGRSKETKAEVSQVRAQRLAAFMNDQDAPLYLADESPETIKKRHDKKNNQTKRDLSFSSYLMKDQSQLKSKH</sequence>
<dbReference type="AlphaFoldDB" id="A0A484FZZ1"/>
<accession>A0A484FZZ1</accession>
<name>A0A484FZZ1_COLOR</name>
<feature type="compositionally biased region" description="Polar residues" evidence="1">
    <location>
        <begin position="97"/>
        <end position="113"/>
    </location>
</feature>
<comment type="caution">
    <text evidence="2">The sequence shown here is derived from an EMBL/GenBank/DDBJ whole genome shotgun (WGS) entry which is preliminary data.</text>
</comment>
<reference evidence="3" key="2">
    <citation type="journal article" date="2019" name="Mol. Plant Microbe Interact.">
        <title>Genome sequence resources for four phytopathogenic fungi from the Colletotrichum orbiculare species complex.</title>
        <authorList>
            <person name="Gan P."/>
            <person name="Tsushima A."/>
            <person name="Narusaka M."/>
            <person name="Narusaka Y."/>
            <person name="Takano Y."/>
            <person name="Kubo Y."/>
            <person name="Shirasu K."/>
        </authorList>
    </citation>
    <scope>GENOME REANNOTATION</scope>
    <source>
        <strain evidence="3">104-T / ATCC 96160 / CBS 514.97 / LARS 414 / MAFF 240422</strain>
    </source>
</reference>
<evidence type="ECO:0000313" key="3">
    <source>
        <dbReference type="Proteomes" id="UP000014480"/>
    </source>
</evidence>
<protein>
    <submittedName>
        <fullName evidence="2">Uncharacterized protein</fullName>
    </submittedName>
</protein>
<keyword evidence="3" id="KW-1185">Reference proteome</keyword>
<dbReference type="EMBL" id="AMCV02000006">
    <property type="protein sequence ID" value="TDZ23215.1"/>
    <property type="molecule type" value="Genomic_DNA"/>
</dbReference>
<organism evidence="2 3">
    <name type="scientific">Colletotrichum orbiculare (strain 104-T / ATCC 96160 / CBS 514.97 / LARS 414 / MAFF 240422)</name>
    <name type="common">Cucumber anthracnose fungus</name>
    <name type="synonym">Colletotrichum lagenarium</name>
    <dbReference type="NCBI Taxonomy" id="1213857"/>
    <lineage>
        <taxon>Eukaryota</taxon>
        <taxon>Fungi</taxon>
        <taxon>Dikarya</taxon>
        <taxon>Ascomycota</taxon>
        <taxon>Pezizomycotina</taxon>
        <taxon>Sordariomycetes</taxon>
        <taxon>Hypocreomycetidae</taxon>
        <taxon>Glomerellales</taxon>
        <taxon>Glomerellaceae</taxon>
        <taxon>Colletotrichum</taxon>
        <taxon>Colletotrichum orbiculare species complex</taxon>
    </lineage>
</organism>
<reference evidence="3" key="1">
    <citation type="journal article" date="2013" name="New Phytol.">
        <title>Comparative genomic and transcriptomic analyses reveal the hemibiotrophic stage shift of Colletotrichum fungi.</title>
        <authorList>
            <person name="Gan P."/>
            <person name="Ikeda K."/>
            <person name="Irieda H."/>
            <person name="Narusaka M."/>
            <person name="O'Connell R.J."/>
            <person name="Narusaka Y."/>
            <person name="Takano Y."/>
            <person name="Kubo Y."/>
            <person name="Shirasu K."/>
        </authorList>
    </citation>
    <scope>NUCLEOTIDE SEQUENCE [LARGE SCALE GENOMIC DNA]</scope>
    <source>
        <strain evidence="3">104-T / ATCC 96160 / CBS 514.97 / LARS 414 / MAFF 240422</strain>
    </source>
</reference>
<proteinExistence type="predicted"/>
<evidence type="ECO:0000256" key="1">
    <source>
        <dbReference type="SAM" id="MobiDB-lite"/>
    </source>
</evidence>
<dbReference type="Proteomes" id="UP000014480">
    <property type="component" value="Unassembled WGS sequence"/>
</dbReference>
<feature type="region of interest" description="Disordered" evidence="1">
    <location>
        <begin position="74"/>
        <end position="113"/>
    </location>
</feature>
<evidence type="ECO:0000313" key="2">
    <source>
        <dbReference type="EMBL" id="TDZ23215.1"/>
    </source>
</evidence>
<gene>
    <name evidence="2" type="ORF">Cob_v003678</name>
</gene>